<evidence type="ECO:0000256" key="6">
    <source>
        <dbReference type="SAM" id="MobiDB-lite"/>
    </source>
</evidence>
<evidence type="ECO:0000256" key="4">
    <source>
        <dbReference type="ARBA" id="ARBA00022989"/>
    </source>
</evidence>
<dbReference type="Gene3D" id="1.10.10.1740">
    <property type="entry name" value="Transmembrane protein 14-like"/>
    <property type="match status" value="1"/>
</dbReference>
<organism evidence="8 9">
    <name type="scientific">Chlorella vulgaris</name>
    <name type="common">Green alga</name>
    <dbReference type="NCBI Taxonomy" id="3077"/>
    <lineage>
        <taxon>Eukaryota</taxon>
        <taxon>Viridiplantae</taxon>
        <taxon>Chlorophyta</taxon>
        <taxon>core chlorophytes</taxon>
        <taxon>Trebouxiophyceae</taxon>
        <taxon>Chlorellales</taxon>
        <taxon>Chlorellaceae</taxon>
        <taxon>Chlorella clade</taxon>
        <taxon>Chlorella</taxon>
    </lineage>
</organism>
<dbReference type="GO" id="GO:0016020">
    <property type="term" value="C:membrane"/>
    <property type="evidence" value="ECO:0007669"/>
    <property type="project" value="UniProtKB-SubCell"/>
</dbReference>
<dbReference type="Proteomes" id="UP001055712">
    <property type="component" value="Unassembled WGS sequence"/>
</dbReference>
<keyword evidence="9" id="KW-1185">Reference proteome</keyword>
<evidence type="ECO:0000256" key="5">
    <source>
        <dbReference type="ARBA" id="ARBA00023136"/>
    </source>
</evidence>
<dbReference type="OrthoDB" id="5620at2759"/>
<evidence type="ECO:0000256" key="2">
    <source>
        <dbReference type="ARBA" id="ARBA00007590"/>
    </source>
</evidence>
<proteinExistence type="inferred from homology"/>
<evidence type="ECO:0000313" key="9">
    <source>
        <dbReference type="Proteomes" id="UP001055712"/>
    </source>
</evidence>
<feature type="transmembrane region" description="Helical" evidence="7">
    <location>
        <begin position="75"/>
        <end position="92"/>
    </location>
</feature>
<keyword evidence="3 7" id="KW-0812">Transmembrane</keyword>
<evidence type="ECO:0000256" key="1">
    <source>
        <dbReference type="ARBA" id="ARBA00004370"/>
    </source>
</evidence>
<protein>
    <submittedName>
        <fullName evidence="8">Uncharacterized protein</fullName>
    </submittedName>
</protein>
<feature type="region of interest" description="Disordered" evidence="6">
    <location>
        <begin position="149"/>
        <end position="203"/>
    </location>
</feature>
<sequence>MTSLFRRDRHPHEVPSDSPDLAFVMSFVTSVGGMSAYWMRRSALGLVSGLTVGATFALSGWWIQTSNADKHEMAHQMALMASVLFGGAMGYRAGSNPYVGPGGTMLAALGGVSSAYHLRKMLEWRTYEQSRVHEAERLLRDYIVKHPDAAQAGGPAGPTTGLPHGRMPADMRGGSGAGPGQAPGAQAGPPPLNRRSPVPPGGF</sequence>
<comment type="similarity">
    <text evidence="2">Belongs to the TMEM14 family.</text>
</comment>
<dbReference type="InterPro" id="IPR005349">
    <property type="entry name" value="TMEM14"/>
</dbReference>
<feature type="compositionally biased region" description="Low complexity" evidence="6">
    <location>
        <begin position="149"/>
        <end position="163"/>
    </location>
</feature>
<dbReference type="AlphaFoldDB" id="A0A9D4TI74"/>
<reference evidence="8" key="2">
    <citation type="submission" date="2020-11" db="EMBL/GenBank/DDBJ databases">
        <authorList>
            <person name="Cecchin M."/>
            <person name="Marcolungo L."/>
            <person name="Rossato M."/>
            <person name="Girolomoni L."/>
            <person name="Cosentino E."/>
            <person name="Cuine S."/>
            <person name="Li-Beisson Y."/>
            <person name="Delledonne M."/>
            <person name="Ballottari M."/>
        </authorList>
    </citation>
    <scope>NUCLEOTIDE SEQUENCE</scope>
    <source>
        <strain evidence="8">211/11P</strain>
        <tissue evidence="8">Whole cell</tissue>
    </source>
</reference>
<dbReference type="EMBL" id="SIDB01000011">
    <property type="protein sequence ID" value="KAI3426158.1"/>
    <property type="molecule type" value="Genomic_DNA"/>
</dbReference>
<gene>
    <name evidence="8" type="ORF">D9Q98_008535</name>
</gene>
<evidence type="ECO:0000256" key="7">
    <source>
        <dbReference type="SAM" id="Phobius"/>
    </source>
</evidence>
<evidence type="ECO:0000313" key="8">
    <source>
        <dbReference type="EMBL" id="KAI3426158.1"/>
    </source>
</evidence>
<feature type="compositionally biased region" description="Pro residues" evidence="6">
    <location>
        <begin position="188"/>
        <end position="203"/>
    </location>
</feature>
<dbReference type="InterPro" id="IPR044890">
    <property type="entry name" value="TMEM14_sf"/>
</dbReference>
<accession>A0A9D4TI74</accession>
<comment type="subcellular location">
    <subcellularLocation>
        <location evidence="1">Membrane</location>
    </subcellularLocation>
</comment>
<keyword evidence="4 7" id="KW-1133">Transmembrane helix</keyword>
<keyword evidence="5 7" id="KW-0472">Membrane</keyword>
<evidence type="ECO:0000256" key="3">
    <source>
        <dbReference type="ARBA" id="ARBA00022692"/>
    </source>
</evidence>
<dbReference type="Pfam" id="PF03647">
    <property type="entry name" value="Tmemb_14"/>
    <property type="match status" value="1"/>
</dbReference>
<feature type="transmembrane region" description="Helical" evidence="7">
    <location>
        <begin position="44"/>
        <end position="63"/>
    </location>
</feature>
<comment type="caution">
    <text evidence="8">The sequence shown here is derived from an EMBL/GenBank/DDBJ whole genome shotgun (WGS) entry which is preliminary data.</text>
</comment>
<name>A0A9D4TI74_CHLVU</name>
<reference evidence="8" key="1">
    <citation type="journal article" date="2019" name="Plant J.">
        <title>Chlorella vulgaris genome assembly and annotation reveals the molecular basis for metabolic acclimation to high light conditions.</title>
        <authorList>
            <person name="Cecchin M."/>
            <person name="Marcolungo L."/>
            <person name="Rossato M."/>
            <person name="Girolomoni L."/>
            <person name="Cosentino E."/>
            <person name="Cuine S."/>
            <person name="Li-Beisson Y."/>
            <person name="Delledonne M."/>
            <person name="Ballottari M."/>
        </authorList>
    </citation>
    <scope>NUCLEOTIDE SEQUENCE</scope>
    <source>
        <strain evidence="8">211/11P</strain>
    </source>
</reference>